<dbReference type="Pfam" id="PF00389">
    <property type="entry name" value="2-Hacid_dh"/>
    <property type="match status" value="1"/>
</dbReference>
<gene>
    <name evidence="6" type="ORF">Q0812_09885</name>
</gene>
<dbReference type="InterPro" id="IPR006140">
    <property type="entry name" value="D-isomer_DH_NAD-bd"/>
</dbReference>
<protein>
    <submittedName>
        <fullName evidence="6">2-hydroxyacid dehydrogenase</fullName>
    </submittedName>
</protein>
<dbReference type="PANTHER" id="PTHR10996">
    <property type="entry name" value="2-HYDROXYACID DEHYDROGENASE-RELATED"/>
    <property type="match status" value="1"/>
</dbReference>
<organism evidence="6 7">
    <name type="scientific">Peiella sedimenti</name>
    <dbReference type="NCBI Taxonomy" id="3061083"/>
    <lineage>
        <taxon>Bacteria</taxon>
        <taxon>Pseudomonadati</taxon>
        <taxon>Pseudomonadota</taxon>
        <taxon>Alphaproteobacteria</taxon>
        <taxon>Caulobacterales</taxon>
        <taxon>Caulobacteraceae</taxon>
        <taxon>Peiella</taxon>
    </lineage>
</organism>
<evidence type="ECO:0000313" key="6">
    <source>
        <dbReference type="EMBL" id="MDO1559735.1"/>
    </source>
</evidence>
<evidence type="ECO:0000259" key="4">
    <source>
        <dbReference type="Pfam" id="PF00389"/>
    </source>
</evidence>
<keyword evidence="7" id="KW-1185">Reference proteome</keyword>
<evidence type="ECO:0000256" key="1">
    <source>
        <dbReference type="ARBA" id="ARBA00023002"/>
    </source>
</evidence>
<dbReference type="PANTHER" id="PTHR10996:SF178">
    <property type="entry name" value="2-HYDROXYACID DEHYDROGENASE YGL185C-RELATED"/>
    <property type="match status" value="1"/>
</dbReference>
<sequence length="309" mass="32443">MPDKPAVLIVPRQLGVLTPMLESLAEVHRLWEGPQADTAATIRALVVLGEQELDRKLVESLPNLGLIACFTAGYDGIDVAWARGRGLQVSHAPAVNHEDVADHALGLLLAHRRGIVAGDRQVREGGWDPNARTISQSVGGARVGIVGLGAIGQAIARRCEAFGMRVSWWGPNPKPDATWPRAASLLELARASDVLIVACRADETNRGLISDEVIAALGPSGLLINVARGKLVDEDALIAALKAGRLGGAALDVFEDEPTPAARWRDVPNTVLTPHAGGATTGAVQGMVGLLLKNLAAYFETGRPATPAP</sequence>
<dbReference type="InterPro" id="IPR036291">
    <property type="entry name" value="NAD(P)-bd_dom_sf"/>
</dbReference>
<name>A0ABT8SME0_9CAUL</name>
<proteinExistence type="inferred from homology"/>
<dbReference type="Gene3D" id="3.40.50.720">
    <property type="entry name" value="NAD(P)-binding Rossmann-like Domain"/>
    <property type="match status" value="2"/>
</dbReference>
<dbReference type="InterPro" id="IPR050223">
    <property type="entry name" value="D-isomer_2-hydroxyacid_DH"/>
</dbReference>
<dbReference type="Pfam" id="PF02826">
    <property type="entry name" value="2-Hacid_dh_C"/>
    <property type="match status" value="1"/>
</dbReference>
<evidence type="ECO:0000259" key="5">
    <source>
        <dbReference type="Pfam" id="PF02826"/>
    </source>
</evidence>
<dbReference type="SUPFAM" id="SSF52283">
    <property type="entry name" value="Formate/glycerate dehydrogenase catalytic domain-like"/>
    <property type="match status" value="1"/>
</dbReference>
<dbReference type="RefSeq" id="WP_302110170.1">
    <property type="nucleotide sequence ID" value="NZ_JAUKTR010000004.1"/>
</dbReference>
<dbReference type="EMBL" id="JAUKTR010000004">
    <property type="protein sequence ID" value="MDO1559735.1"/>
    <property type="molecule type" value="Genomic_DNA"/>
</dbReference>
<comment type="similarity">
    <text evidence="3">Belongs to the D-isomer specific 2-hydroxyacid dehydrogenase family.</text>
</comment>
<reference evidence="6" key="1">
    <citation type="submission" date="2023-07" db="EMBL/GenBank/DDBJ databases">
        <title>Brevundimonas soil sp. nov., isolated from the soil of chemical plant.</title>
        <authorList>
            <person name="Wu N."/>
        </authorList>
    </citation>
    <scope>NUCLEOTIDE SEQUENCE</scope>
    <source>
        <strain evidence="6">XZ-24</strain>
    </source>
</reference>
<dbReference type="CDD" id="cd12156">
    <property type="entry name" value="HPPR"/>
    <property type="match status" value="1"/>
</dbReference>
<keyword evidence="2" id="KW-0520">NAD</keyword>
<evidence type="ECO:0000313" key="7">
    <source>
        <dbReference type="Proteomes" id="UP001169063"/>
    </source>
</evidence>
<feature type="domain" description="D-isomer specific 2-hydroxyacid dehydrogenase NAD-binding" evidence="5">
    <location>
        <begin position="105"/>
        <end position="277"/>
    </location>
</feature>
<keyword evidence="1 3" id="KW-0560">Oxidoreductase</keyword>
<accession>A0ABT8SME0</accession>
<dbReference type="SUPFAM" id="SSF51735">
    <property type="entry name" value="NAD(P)-binding Rossmann-fold domains"/>
    <property type="match status" value="1"/>
</dbReference>
<feature type="domain" description="D-isomer specific 2-hydroxyacid dehydrogenase catalytic" evidence="4">
    <location>
        <begin position="37"/>
        <end position="306"/>
    </location>
</feature>
<evidence type="ECO:0000256" key="3">
    <source>
        <dbReference type="RuleBase" id="RU003719"/>
    </source>
</evidence>
<evidence type="ECO:0000256" key="2">
    <source>
        <dbReference type="ARBA" id="ARBA00023027"/>
    </source>
</evidence>
<comment type="caution">
    <text evidence="6">The sequence shown here is derived from an EMBL/GenBank/DDBJ whole genome shotgun (WGS) entry which is preliminary data.</text>
</comment>
<dbReference type="InterPro" id="IPR006139">
    <property type="entry name" value="D-isomer_2_OHA_DH_cat_dom"/>
</dbReference>
<dbReference type="Proteomes" id="UP001169063">
    <property type="component" value="Unassembled WGS sequence"/>
</dbReference>